<sequence>MLFYQSIILLCSWLSEGCLNQQAPLDFDSRSVYHPSTAFEEKVNWALEQFKVPGLAISFINGSRVFTKGYGVADLTTSQPVSEHTLFFGGSTTKAFTAALISILVDDNENFPEIQWDATVHSIIPDDFTLSDPWFTTQVTVEDMLSHRSGMPRHDWVWFANMTLQEAVRKMRYLPLTSTIRTKFNYCNLMYMAAAHLIETKTGQLFKDVLRERILEPLGMTETYVSLSDAQAAGGAIARGYFLNSTEQLQDTDLSFHESIRGAGNIITSAADYAKWVQAMIQRSAPISPAGYAAIMGGHTIISPEPMAPDTSPTLYGFGWFFRTYAGEVIIQHPGGIEGFGSLVCFLPRKRIGFVILGNNMIGTNAAVTLLGNHLIDDILGIQERYRPNWRKRAEATLENTKISSRVLDDLYPRIPSPPLPPPLKLSEYEGTYTHPAYPTLKITTDCPSHSLFPKLSGKRKLGPYRLCAKPLHSAFGSSALVLELIHITGDFWVVGTLMYGATSATRGKFVLSPEGAINQISIEMEPTMALEHKGIHWKKTT</sequence>
<dbReference type="InterPro" id="IPR012338">
    <property type="entry name" value="Beta-lactam/transpept-like"/>
</dbReference>
<reference evidence="4 5" key="1">
    <citation type="submission" date="2014-02" db="EMBL/GenBank/DDBJ databases">
        <title>The Genome Sequence of Trichophyton interdigitale MR816.</title>
        <authorList>
            <consortium name="The Broad Institute Genomics Platform"/>
            <person name="Cuomo C.A."/>
            <person name="White T.C."/>
            <person name="Graser Y."/>
            <person name="Martinez-Rossi N."/>
            <person name="Heitman J."/>
            <person name="Young S.K."/>
            <person name="Zeng Q."/>
            <person name="Gargeya S."/>
            <person name="Abouelleil A."/>
            <person name="Alvarado L."/>
            <person name="Chapman S.B."/>
            <person name="Gainer-Dewar J."/>
            <person name="Goldberg J."/>
            <person name="Griggs A."/>
            <person name="Gujja S."/>
            <person name="Hansen M."/>
            <person name="Howarth C."/>
            <person name="Imamovic A."/>
            <person name="Larimer J."/>
            <person name="Martinez D."/>
            <person name="Murphy C."/>
            <person name="Pearson M.D."/>
            <person name="Persinoti G."/>
            <person name="Poon T."/>
            <person name="Priest M."/>
            <person name="Roberts A.D."/>
            <person name="Saif S."/>
            <person name="Shea T.D."/>
            <person name="Sykes S.N."/>
            <person name="Wortman J."/>
            <person name="Nusbaum C."/>
            <person name="Birren B."/>
        </authorList>
    </citation>
    <scope>NUCLEOTIDE SEQUENCE [LARGE SCALE GENOMIC DNA]</scope>
    <source>
        <strain evidence="4 5">MR816</strain>
    </source>
</reference>
<feature type="signal peptide" evidence="2">
    <location>
        <begin position="1"/>
        <end position="17"/>
    </location>
</feature>
<evidence type="ECO:0000259" key="3">
    <source>
        <dbReference type="Pfam" id="PF00144"/>
    </source>
</evidence>
<dbReference type="PANTHER" id="PTHR46825">
    <property type="entry name" value="D-ALANYL-D-ALANINE-CARBOXYPEPTIDASE/ENDOPEPTIDASE AMPH"/>
    <property type="match status" value="1"/>
</dbReference>
<dbReference type="InterPro" id="IPR050491">
    <property type="entry name" value="AmpC-like"/>
</dbReference>
<dbReference type="Pfam" id="PF00144">
    <property type="entry name" value="Beta-lactamase"/>
    <property type="match status" value="1"/>
</dbReference>
<evidence type="ECO:0000256" key="2">
    <source>
        <dbReference type="SAM" id="SignalP"/>
    </source>
</evidence>
<dbReference type="STRING" id="1215338.A0A059J893"/>
<feature type="domain" description="Beta-lactamase-related" evidence="3">
    <location>
        <begin position="49"/>
        <end position="362"/>
    </location>
</feature>
<dbReference type="EMBL" id="AOKY01000279">
    <property type="protein sequence ID" value="KDB24091.1"/>
    <property type="molecule type" value="Genomic_DNA"/>
</dbReference>
<dbReference type="PANTHER" id="PTHR46825:SF15">
    <property type="entry name" value="BETA-LACTAMASE-RELATED DOMAIN-CONTAINING PROTEIN"/>
    <property type="match status" value="1"/>
</dbReference>
<dbReference type="OrthoDB" id="4168926at2759"/>
<comment type="similarity">
    <text evidence="1">Belongs to the peptidase S12 family.</text>
</comment>
<keyword evidence="2" id="KW-0732">Signal</keyword>
<proteinExistence type="inferred from homology"/>
<dbReference type="InterPro" id="IPR001466">
    <property type="entry name" value="Beta-lactam-related"/>
</dbReference>
<accession>A0A059J893</accession>
<protein>
    <recommendedName>
        <fullName evidence="3">Beta-lactamase-related domain-containing protein</fullName>
    </recommendedName>
</protein>
<keyword evidence="5" id="KW-1185">Reference proteome</keyword>
<evidence type="ECO:0000256" key="1">
    <source>
        <dbReference type="ARBA" id="ARBA00038215"/>
    </source>
</evidence>
<dbReference type="AlphaFoldDB" id="A0A059J893"/>
<evidence type="ECO:0000313" key="5">
    <source>
        <dbReference type="Proteomes" id="UP000024533"/>
    </source>
</evidence>
<comment type="caution">
    <text evidence="4">The sequence shown here is derived from an EMBL/GenBank/DDBJ whole genome shotgun (WGS) entry which is preliminary data.</text>
</comment>
<dbReference type="HOGENOM" id="CLU_020027_14_1_1"/>
<feature type="chain" id="PRO_5001579081" description="Beta-lactamase-related domain-containing protein" evidence="2">
    <location>
        <begin position="18"/>
        <end position="542"/>
    </location>
</feature>
<dbReference type="SUPFAM" id="SSF56601">
    <property type="entry name" value="beta-lactamase/transpeptidase-like"/>
    <property type="match status" value="1"/>
</dbReference>
<gene>
    <name evidence="4" type="ORF">H109_04036</name>
</gene>
<dbReference type="Proteomes" id="UP000024533">
    <property type="component" value="Unassembled WGS sequence"/>
</dbReference>
<organism evidence="4 5">
    <name type="scientific">Trichophyton interdigitale (strain MR816)</name>
    <dbReference type="NCBI Taxonomy" id="1215338"/>
    <lineage>
        <taxon>Eukaryota</taxon>
        <taxon>Fungi</taxon>
        <taxon>Dikarya</taxon>
        <taxon>Ascomycota</taxon>
        <taxon>Pezizomycotina</taxon>
        <taxon>Eurotiomycetes</taxon>
        <taxon>Eurotiomycetidae</taxon>
        <taxon>Onygenales</taxon>
        <taxon>Arthrodermataceae</taxon>
        <taxon>Trichophyton</taxon>
    </lineage>
</organism>
<dbReference type="OMA" id="DWVWFAN"/>
<name>A0A059J893_TRIIM</name>
<dbReference type="Gene3D" id="3.40.710.10">
    <property type="entry name" value="DD-peptidase/beta-lactamase superfamily"/>
    <property type="match status" value="1"/>
</dbReference>
<evidence type="ECO:0000313" key="4">
    <source>
        <dbReference type="EMBL" id="KDB24091.1"/>
    </source>
</evidence>